<proteinExistence type="predicted"/>
<evidence type="ECO:0000259" key="3">
    <source>
        <dbReference type="PROSITE" id="PS51384"/>
    </source>
</evidence>
<evidence type="ECO:0000313" key="5">
    <source>
        <dbReference type="Proteomes" id="UP000585614"/>
    </source>
</evidence>
<organism evidence="4 5">
    <name type="scientific">Rhinolophus ferrumequinum</name>
    <name type="common">Greater horseshoe bat</name>
    <dbReference type="NCBI Taxonomy" id="59479"/>
    <lineage>
        <taxon>Eukaryota</taxon>
        <taxon>Metazoa</taxon>
        <taxon>Chordata</taxon>
        <taxon>Craniata</taxon>
        <taxon>Vertebrata</taxon>
        <taxon>Euteleostomi</taxon>
        <taxon>Mammalia</taxon>
        <taxon>Eutheria</taxon>
        <taxon>Laurasiatheria</taxon>
        <taxon>Chiroptera</taxon>
        <taxon>Yinpterochiroptera</taxon>
        <taxon>Rhinolophoidea</taxon>
        <taxon>Rhinolophidae</taxon>
        <taxon>Rhinolophinae</taxon>
        <taxon>Rhinolophus</taxon>
    </lineage>
</organism>
<dbReference type="PANTHER" id="PTHR46505:SF1">
    <property type="entry name" value="OXIDOREDUCTASE NAD-BINDING DOMAIN-CONTAINING PROTEIN 1"/>
    <property type="match status" value="1"/>
</dbReference>
<dbReference type="Gene3D" id="2.40.30.10">
    <property type="entry name" value="Translation factors"/>
    <property type="match status" value="1"/>
</dbReference>
<dbReference type="EMBL" id="JACAGC010000016">
    <property type="protein sequence ID" value="KAF6313255.1"/>
    <property type="molecule type" value="Genomic_DNA"/>
</dbReference>
<reference evidence="4 5" key="1">
    <citation type="journal article" date="2020" name="Nature">
        <title>Six reference-quality genomes reveal evolution of bat adaptations.</title>
        <authorList>
            <person name="Jebb D."/>
            <person name="Huang Z."/>
            <person name="Pippel M."/>
            <person name="Hughes G.M."/>
            <person name="Lavrichenko K."/>
            <person name="Devanna P."/>
            <person name="Winkler S."/>
            <person name="Jermiin L.S."/>
            <person name="Skirmuntt E.C."/>
            <person name="Katzourakis A."/>
            <person name="Burkitt-Gray L."/>
            <person name="Ray D.A."/>
            <person name="Sullivan K.A.M."/>
            <person name="Roscito J.G."/>
            <person name="Kirilenko B.M."/>
            <person name="Davalos L.M."/>
            <person name="Corthals A.P."/>
            <person name="Power M.L."/>
            <person name="Jones G."/>
            <person name="Ransome R.D."/>
            <person name="Dechmann D.K.N."/>
            <person name="Locatelli A.G."/>
            <person name="Puechmaille S.J."/>
            <person name="Fedrigo O."/>
            <person name="Jarvis E.D."/>
            <person name="Hiller M."/>
            <person name="Vernes S.C."/>
            <person name="Myers E.W."/>
            <person name="Teeling E.C."/>
        </authorList>
    </citation>
    <scope>NUCLEOTIDE SEQUENCE [LARGE SCALE GENOMIC DNA]</scope>
    <source>
        <strain evidence="4">MRhiFer1</strain>
        <tissue evidence="4">Lung</tissue>
    </source>
</reference>
<dbReference type="InterPro" id="IPR017938">
    <property type="entry name" value="Riboflavin_synthase-like_b-brl"/>
</dbReference>
<dbReference type="Proteomes" id="UP000585614">
    <property type="component" value="Unassembled WGS sequence"/>
</dbReference>
<comment type="caution">
    <text evidence="4">The sequence shown here is derived from an EMBL/GenBank/DDBJ whole genome shotgun (WGS) entry which is preliminary data.</text>
</comment>
<feature type="domain" description="FAD-binding FR-type" evidence="3">
    <location>
        <begin position="50"/>
        <end position="158"/>
    </location>
</feature>
<dbReference type="InterPro" id="IPR052128">
    <property type="entry name" value="Oxidoreductase_NAD-binding"/>
</dbReference>
<accession>A0A7J7UK50</accession>
<dbReference type="PROSITE" id="PS51384">
    <property type="entry name" value="FAD_FR"/>
    <property type="match status" value="1"/>
</dbReference>
<dbReference type="AlphaFoldDB" id="A0A7J7UK50"/>
<keyword evidence="2" id="KW-0520">NAD</keyword>
<dbReference type="GO" id="GO:0016491">
    <property type="term" value="F:oxidoreductase activity"/>
    <property type="evidence" value="ECO:0007669"/>
    <property type="project" value="UniProtKB-KW"/>
</dbReference>
<evidence type="ECO:0000256" key="1">
    <source>
        <dbReference type="ARBA" id="ARBA00023002"/>
    </source>
</evidence>
<dbReference type="GO" id="GO:0005739">
    <property type="term" value="C:mitochondrion"/>
    <property type="evidence" value="ECO:0007669"/>
    <property type="project" value="TreeGrafter"/>
</dbReference>
<keyword evidence="1" id="KW-0560">Oxidoreductase</keyword>
<gene>
    <name evidence="4" type="ORF">mRhiFer1_012488</name>
</gene>
<protein>
    <submittedName>
        <fullName evidence="4">Oxidoreductase NAD binding domain containing 1</fullName>
    </submittedName>
</protein>
<name>A0A7J7UK50_RHIFE</name>
<dbReference type="PANTHER" id="PTHR46505">
    <property type="entry name" value="OXIDOREDUCTASE NAD-BINDING DOMAIN-CONTAINING PROTEIN 1"/>
    <property type="match status" value="1"/>
</dbReference>
<dbReference type="SUPFAM" id="SSF63380">
    <property type="entry name" value="Riboflavin synthase domain-like"/>
    <property type="match status" value="1"/>
</dbReference>
<sequence>MGCAAVMIPGLLRGPVGAICTQAASLRSTCSTVRHLSLTSVMKSKRKTDHLERTANIVRREVVSAAKVCGAASESPSVKRLRLLVADKDFSFKAGQWVDFFIPGVSVVGGFSICSSPRLLEQERMIELAVKYTNHPPALWIHNQISSENGQTKEVDMI</sequence>
<dbReference type="InterPro" id="IPR017927">
    <property type="entry name" value="FAD-bd_FR_type"/>
</dbReference>
<evidence type="ECO:0000256" key="2">
    <source>
        <dbReference type="ARBA" id="ARBA00023027"/>
    </source>
</evidence>
<evidence type="ECO:0000313" key="4">
    <source>
        <dbReference type="EMBL" id="KAF6313255.1"/>
    </source>
</evidence>